<dbReference type="GO" id="GO:0003700">
    <property type="term" value="F:DNA-binding transcription factor activity"/>
    <property type="evidence" value="ECO:0007669"/>
    <property type="project" value="InterPro"/>
</dbReference>
<name>A0A917Z0F9_9ACTN</name>
<evidence type="ECO:0000313" key="1">
    <source>
        <dbReference type="EMBL" id="GGO69511.1"/>
    </source>
</evidence>
<reference evidence="1" key="2">
    <citation type="submission" date="2020-09" db="EMBL/GenBank/DDBJ databases">
        <authorList>
            <person name="Sun Q."/>
            <person name="Zhou Y."/>
        </authorList>
    </citation>
    <scope>NUCLEOTIDE SEQUENCE</scope>
    <source>
        <strain evidence="1">CGMCC 4.7368</strain>
    </source>
</reference>
<dbReference type="EMBL" id="BMNH01000007">
    <property type="protein sequence ID" value="GGO69511.1"/>
    <property type="molecule type" value="Genomic_DNA"/>
</dbReference>
<reference evidence="1" key="1">
    <citation type="journal article" date="2014" name="Int. J. Syst. Evol. Microbiol.">
        <title>Complete genome sequence of Corynebacterium casei LMG S-19264T (=DSM 44701T), isolated from a smear-ripened cheese.</title>
        <authorList>
            <consortium name="US DOE Joint Genome Institute (JGI-PGF)"/>
            <person name="Walter F."/>
            <person name="Albersmeier A."/>
            <person name="Kalinowski J."/>
            <person name="Ruckert C."/>
        </authorList>
    </citation>
    <scope>NUCLEOTIDE SEQUENCE</scope>
    <source>
        <strain evidence="1">CGMCC 4.7368</strain>
    </source>
</reference>
<dbReference type="InterPro" id="IPR011991">
    <property type="entry name" value="ArsR-like_HTH"/>
</dbReference>
<evidence type="ECO:0000313" key="2">
    <source>
        <dbReference type="Proteomes" id="UP000646523"/>
    </source>
</evidence>
<proteinExistence type="predicted"/>
<keyword evidence="2" id="KW-1185">Reference proteome</keyword>
<dbReference type="SUPFAM" id="SSF46785">
    <property type="entry name" value="Winged helix' DNA-binding domain"/>
    <property type="match status" value="1"/>
</dbReference>
<accession>A0A917Z0F9</accession>
<dbReference type="Proteomes" id="UP000646523">
    <property type="component" value="Unassembled WGS sequence"/>
</dbReference>
<organism evidence="1 2">
    <name type="scientific">Nonomuraea cavernae</name>
    <dbReference type="NCBI Taxonomy" id="2045107"/>
    <lineage>
        <taxon>Bacteria</taxon>
        <taxon>Bacillati</taxon>
        <taxon>Actinomycetota</taxon>
        <taxon>Actinomycetes</taxon>
        <taxon>Streptosporangiales</taxon>
        <taxon>Streptosporangiaceae</taxon>
        <taxon>Nonomuraea</taxon>
    </lineage>
</organism>
<dbReference type="InterPro" id="IPR036388">
    <property type="entry name" value="WH-like_DNA-bd_sf"/>
</dbReference>
<gene>
    <name evidence="1" type="ORF">GCM10012289_30830</name>
</gene>
<comment type="caution">
    <text evidence="1">The sequence shown here is derived from an EMBL/GenBank/DDBJ whole genome shotgun (WGS) entry which is preliminary data.</text>
</comment>
<dbReference type="InterPro" id="IPR036390">
    <property type="entry name" value="WH_DNA-bd_sf"/>
</dbReference>
<protein>
    <submittedName>
        <fullName evidence="1">ArsR family transcriptional regulator</fullName>
    </submittedName>
</protein>
<dbReference type="Gene3D" id="1.10.10.10">
    <property type="entry name" value="Winged helix-like DNA-binding domain superfamily/Winged helix DNA-binding domain"/>
    <property type="match status" value="1"/>
</dbReference>
<dbReference type="AlphaFoldDB" id="A0A917Z0F9"/>
<sequence>MFQFMKQPPSVLLPLLRSPFQGELLAWLFLHPDEEYAQVELARRFSVSASTVTREVDRLAAAGLVAERRFGNLRMIRADTDTVVARPLTELLALTYGPVAVLGEHLSEVAAVEEAYIYGSWAARYSGEPGRVPNDVDVLVVGAVDEDDLYDAARAAERRLGREVNMRRLSRDVWESSGGDPFLETVRSRPLVRLKIEKRDVR</sequence>
<dbReference type="CDD" id="cd00090">
    <property type="entry name" value="HTH_ARSR"/>
    <property type="match status" value="1"/>
</dbReference>